<sequence>MRARARVGMEKGLFLMPTASMSHPKWLCSCRGASTDVCRLTPRCLRPVASARLLASPTGHLSPSCEMQLPQAIDSMLCSSQESRPRSVAIPFKAKSPHVGVNASASAV</sequence>
<proteinExistence type="predicted"/>
<evidence type="ECO:0000313" key="1">
    <source>
        <dbReference type="EMBL" id="KAL1847098.1"/>
    </source>
</evidence>
<name>A0ABR3VWQ4_9PEZI</name>
<dbReference type="Proteomes" id="UP001586593">
    <property type="component" value="Unassembled WGS sequence"/>
</dbReference>
<gene>
    <name evidence="1" type="ORF">VTK73DRAFT_153</name>
</gene>
<dbReference type="EMBL" id="JAZHXJ010000999">
    <property type="protein sequence ID" value="KAL1847098.1"/>
    <property type="molecule type" value="Genomic_DNA"/>
</dbReference>
<comment type="caution">
    <text evidence="1">The sequence shown here is derived from an EMBL/GenBank/DDBJ whole genome shotgun (WGS) entry which is preliminary data.</text>
</comment>
<protein>
    <submittedName>
        <fullName evidence="1">Uncharacterized protein</fullName>
    </submittedName>
</protein>
<organism evidence="1 2">
    <name type="scientific">Phialemonium thermophilum</name>
    <dbReference type="NCBI Taxonomy" id="223376"/>
    <lineage>
        <taxon>Eukaryota</taxon>
        <taxon>Fungi</taxon>
        <taxon>Dikarya</taxon>
        <taxon>Ascomycota</taxon>
        <taxon>Pezizomycotina</taxon>
        <taxon>Sordariomycetes</taxon>
        <taxon>Sordariomycetidae</taxon>
        <taxon>Cephalothecales</taxon>
        <taxon>Cephalothecaceae</taxon>
        <taxon>Phialemonium</taxon>
    </lineage>
</organism>
<reference evidence="1 2" key="1">
    <citation type="journal article" date="2024" name="Commun. Biol.">
        <title>Comparative genomic analysis of thermophilic fungi reveals convergent evolutionary adaptations and gene losses.</title>
        <authorList>
            <person name="Steindorff A.S."/>
            <person name="Aguilar-Pontes M.V."/>
            <person name="Robinson A.J."/>
            <person name="Andreopoulos B."/>
            <person name="LaButti K."/>
            <person name="Kuo A."/>
            <person name="Mondo S."/>
            <person name="Riley R."/>
            <person name="Otillar R."/>
            <person name="Haridas S."/>
            <person name="Lipzen A."/>
            <person name="Grimwood J."/>
            <person name="Schmutz J."/>
            <person name="Clum A."/>
            <person name="Reid I.D."/>
            <person name="Moisan M.C."/>
            <person name="Butler G."/>
            <person name="Nguyen T.T.M."/>
            <person name="Dewar K."/>
            <person name="Conant G."/>
            <person name="Drula E."/>
            <person name="Henrissat B."/>
            <person name="Hansel C."/>
            <person name="Singer S."/>
            <person name="Hutchinson M.I."/>
            <person name="de Vries R.P."/>
            <person name="Natvig D.O."/>
            <person name="Powell A.J."/>
            <person name="Tsang A."/>
            <person name="Grigoriev I.V."/>
        </authorList>
    </citation>
    <scope>NUCLEOTIDE SEQUENCE [LARGE SCALE GENOMIC DNA]</scope>
    <source>
        <strain evidence="1 2">ATCC 24622</strain>
    </source>
</reference>
<keyword evidence="2" id="KW-1185">Reference proteome</keyword>
<accession>A0ABR3VWQ4</accession>
<evidence type="ECO:0000313" key="2">
    <source>
        <dbReference type="Proteomes" id="UP001586593"/>
    </source>
</evidence>